<dbReference type="OrthoDB" id="2190510at2"/>
<protein>
    <submittedName>
        <fullName evidence="1">Uncharacterized protein</fullName>
    </submittedName>
</protein>
<dbReference type="PATRIC" id="fig|1158610.3.peg.3168"/>
<gene>
    <name evidence="1" type="ORF">UC3_03181</name>
</gene>
<dbReference type="HOGENOM" id="CLU_176891_0_0_9"/>
<name>R3W1T3_9ENTE</name>
<organism evidence="1 2">
    <name type="scientific">Enterococcus phoeniculicola ATCC BAA-412</name>
    <dbReference type="NCBI Taxonomy" id="1158610"/>
    <lineage>
        <taxon>Bacteria</taxon>
        <taxon>Bacillati</taxon>
        <taxon>Bacillota</taxon>
        <taxon>Bacilli</taxon>
        <taxon>Lactobacillales</taxon>
        <taxon>Enterococcaceae</taxon>
        <taxon>Enterococcus</taxon>
    </lineage>
</organism>
<dbReference type="eggNOG" id="ENOG5033GJ2">
    <property type="taxonomic scope" value="Bacteria"/>
</dbReference>
<evidence type="ECO:0000313" key="2">
    <source>
        <dbReference type="Proteomes" id="UP000013785"/>
    </source>
</evidence>
<accession>R3W1T3</accession>
<proteinExistence type="predicted"/>
<comment type="caution">
    <text evidence="1">The sequence shown here is derived from an EMBL/GenBank/DDBJ whole genome shotgun (WGS) entry which is preliminary data.</text>
</comment>
<keyword evidence="2" id="KW-1185">Reference proteome</keyword>
<reference evidence="1 2" key="1">
    <citation type="submission" date="2013-02" db="EMBL/GenBank/DDBJ databases">
        <title>The Genome Sequence of Enterococcus phoeniculicola BAA-412.</title>
        <authorList>
            <consortium name="The Broad Institute Genome Sequencing Platform"/>
            <consortium name="The Broad Institute Genome Sequencing Center for Infectious Disease"/>
            <person name="Earl A.M."/>
            <person name="Gilmore M.S."/>
            <person name="Lebreton F."/>
            <person name="Walker B."/>
            <person name="Young S.K."/>
            <person name="Zeng Q."/>
            <person name="Gargeya S."/>
            <person name="Fitzgerald M."/>
            <person name="Haas B."/>
            <person name="Abouelleil A."/>
            <person name="Alvarado L."/>
            <person name="Arachchi H.M."/>
            <person name="Berlin A.M."/>
            <person name="Chapman S.B."/>
            <person name="Dewar J."/>
            <person name="Goldberg J."/>
            <person name="Griggs A."/>
            <person name="Gujja S."/>
            <person name="Hansen M."/>
            <person name="Howarth C."/>
            <person name="Imamovic A."/>
            <person name="Larimer J."/>
            <person name="McCowan C."/>
            <person name="Murphy C."/>
            <person name="Neiman D."/>
            <person name="Pearson M."/>
            <person name="Priest M."/>
            <person name="Roberts A."/>
            <person name="Saif S."/>
            <person name="Shea T."/>
            <person name="Sisk P."/>
            <person name="Sykes S."/>
            <person name="Wortman J."/>
            <person name="Nusbaum C."/>
            <person name="Birren B."/>
        </authorList>
    </citation>
    <scope>NUCLEOTIDE SEQUENCE [LARGE SCALE GENOMIC DNA]</scope>
    <source>
        <strain evidence="1 2">ATCC BAA-412</strain>
    </source>
</reference>
<dbReference type="RefSeq" id="WP_010769813.1">
    <property type="nucleotide sequence ID" value="NZ_ASWE01000001.1"/>
</dbReference>
<dbReference type="EMBL" id="AJAT01000018">
    <property type="protein sequence ID" value="EOL41617.1"/>
    <property type="molecule type" value="Genomic_DNA"/>
</dbReference>
<dbReference type="STRING" id="154621.RV11_GL002861"/>
<sequence length="114" mass="12283">MSNQVDIRKLMKKDSKGVQRQFMPETSVKAIFDIEEMIAGTAPVLSVNGKVGNVQITKEDLGISQEPETIDIASESNDGIITSALFLKLQQIISDYDSGLLGGSAITIEPVGEE</sequence>
<evidence type="ECO:0000313" key="1">
    <source>
        <dbReference type="EMBL" id="EOL41617.1"/>
    </source>
</evidence>
<dbReference type="Proteomes" id="UP000013785">
    <property type="component" value="Unassembled WGS sequence"/>
</dbReference>
<dbReference type="AlphaFoldDB" id="R3W1T3"/>